<evidence type="ECO:0000313" key="2">
    <source>
        <dbReference type="Proteomes" id="UP000035618"/>
    </source>
</evidence>
<evidence type="ECO:0000313" key="1">
    <source>
        <dbReference type="EMBL" id="KLA46342.1"/>
    </source>
</evidence>
<accession>A0A837ISD1</accession>
<gene>
    <name evidence="1" type="ORF">LRB_900</name>
</gene>
<dbReference type="Proteomes" id="UP000035618">
    <property type="component" value="Unassembled WGS sequence"/>
</dbReference>
<proteinExistence type="predicted"/>
<protein>
    <submittedName>
        <fullName evidence="1">Uncharacterized protein</fullName>
    </submittedName>
</protein>
<name>A0A837ISD1_9LACO</name>
<organism evidence="1 2">
    <name type="scientific">Ligilactobacillus ruminis</name>
    <dbReference type="NCBI Taxonomy" id="1623"/>
    <lineage>
        <taxon>Bacteria</taxon>
        <taxon>Bacillati</taxon>
        <taxon>Bacillota</taxon>
        <taxon>Bacilli</taxon>
        <taxon>Lactobacillales</taxon>
        <taxon>Lactobacillaceae</taxon>
        <taxon>Ligilactobacillus</taxon>
    </lineage>
</organism>
<dbReference type="AlphaFoldDB" id="A0A837ISD1"/>
<comment type="caution">
    <text evidence="1">The sequence shown here is derived from an EMBL/GenBank/DDBJ whole genome shotgun (WGS) entry which is preliminary data.</text>
</comment>
<dbReference type="EMBL" id="JHAJ01000068">
    <property type="protein sequence ID" value="KLA46342.1"/>
    <property type="molecule type" value="Genomic_DNA"/>
</dbReference>
<reference evidence="1 2" key="1">
    <citation type="journal article" date="2015" name="BMC Microbiol.">
        <title>Lactobacillus ruminis strains cluster according to their mammalian gut source.</title>
        <authorList>
            <person name="O' Donnell M.M."/>
            <person name="Harris H.M."/>
            <person name="Lynch D.B."/>
            <person name="Ross R.P."/>
            <person name="O'Toole P.W."/>
        </authorList>
    </citation>
    <scope>NUCLEOTIDE SEQUENCE [LARGE SCALE GENOMIC DNA]</scope>
    <source>
        <strain evidence="1 2">ATCC 27780</strain>
    </source>
</reference>
<sequence>MVEPALARRCSDNVGESFAHMKNNVAPEQMQTSAVNASPKRIFEKRDIFFLGRLTGRLRGPL</sequence>